<dbReference type="InterPro" id="IPR000719">
    <property type="entry name" value="Prot_kinase_dom"/>
</dbReference>
<evidence type="ECO:0000313" key="13">
    <source>
        <dbReference type="EMBL" id="KAA3679228.1"/>
    </source>
</evidence>
<dbReference type="Gene3D" id="3.30.200.20">
    <property type="entry name" value="Phosphorylase Kinase, domain 1"/>
    <property type="match status" value="1"/>
</dbReference>
<organism evidence="13 14">
    <name type="scientific">Paragonimus westermani</name>
    <dbReference type="NCBI Taxonomy" id="34504"/>
    <lineage>
        <taxon>Eukaryota</taxon>
        <taxon>Metazoa</taxon>
        <taxon>Spiralia</taxon>
        <taxon>Lophotrochozoa</taxon>
        <taxon>Platyhelminthes</taxon>
        <taxon>Trematoda</taxon>
        <taxon>Digenea</taxon>
        <taxon>Plagiorchiida</taxon>
        <taxon>Troglotremata</taxon>
        <taxon>Troglotrematidae</taxon>
        <taxon>Paragonimus</taxon>
    </lineage>
</organism>
<comment type="catalytic activity">
    <reaction evidence="8">
        <text>L-threonyl-[protein] + ATP = O-phospho-L-threonyl-[protein] + ADP + H(+)</text>
        <dbReference type="Rhea" id="RHEA:46608"/>
        <dbReference type="Rhea" id="RHEA-COMP:11060"/>
        <dbReference type="Rhea" id="RHEA-COMP:11605"/>
        <dbReference type="ChEBI" id="CHEBI:15378"/>
        <dbReference type="ChEBI" id="CHEBI:30013"/>
        <dbReference type="ChEBI" id="CHEBI:30616"/>
        <dbReference type="ChEBI" id="CHEBI:61977"/>
        <dbReference type="ChEBI" id="CHEBI:456216"/>
        <dbReference type="EC" id="2.7.11.22"/>
    </reaction>
</comment>
<dbReference type="GO" id="GO:0005737">
    <property type="term" value="C:cytoplasm"/>
    <property type="evidence" value="ECO:0007669"/>
    <property type="project" value="TreeGrafter"/>
</dbReference>
<evidence type="ECO:0000259" key="12">
    <source>
        <dbReference type="PROSITE" id="PS50011"/>
    </source>
</evidence>
<dbReference type="PANTHER" id="PTHR24056">
    <property type="entry name" value="CELL DIVISION PROTEIN KINASE"/>
    <property type="match status" value="1"/>
</dbReference>
<protein>
    <recommendedName>
        <fullName evidence="2">cyclin-dependent kinase</fullName>
        <ecNumber evidence="2">2.7.11.22</ecNumber>
    </recommendedName>
</protein>
<dbReference type="InterPro" id="IPR017441">
    <property type="entry name" value="Protein_kinase_ATP_BS"/>
</dbReference>
<evidence type="ECO:0000256" key="4">
    <source>
        <dbReference type="ARBA" id="ARBA00022679"/>
    </source>
</evidence>
<feature type="compositionally biased region" description="Low complexity" evidence="11">
    <location>
        <begin position="140"/>
        <end position="152"/>
    </location>
</feature>
<evidence type="ECO:0000313" key="14">
    <source>
        <dbReference type="Proteomes" id="UP000324629"/>
    </source>
</evidence>
<dbReference type="Proteomes" id="UP000324629">
    <property type="component" value="Unassembled WGS sequence"/>
</dbReference>
<feature type="region of interest" description="Disordered" evidence="11">
    <location>
        <begin position="220"/>
        <end position="248"/>
    </location>
</feature>
<feature type="compositionally biased region" description="Polar residues" evidence="11">
    <location>
        <begin position="225"/>
        <end position="248"/>
    </location>
</feature>
<comment type="caution">
    <text evidence="13">The sequence shown here is derived from an EMBL/GenBank/DDBJ whole genome shotgun (WGS) entry which is preliminary data.</text>
</comment>
<keyword evidence="7 10" id="KW-0067">ATP-binding</keyword>
<proteinExistence type="inferred from homology"/>
<evidence type="ECO:0000256" key="11">
    <source>
        <dbReference type="SAM" id="MobiDB-lite"/>
    </source>
</evidence>
<keyword evidence="4" id="KW-0808">Transferase</keyword>
<feature type="compositionally biased region" description="Polar residues" evidence="11">
    <location>
        <begin position="116"/>
        <end position="132"/>
    </location>
</feature>
<dbReference type="PANTHER" id="PTHR24056:SF246">
    <property type="entry name" value="ECDYSONE-INDUCED PROTEIN 63E, ISOFORM N"/>
    <property type="match status" value="1"/>
</dbReference>
<feature type="compositionally biased region" description="Polar residues" evidence="11">
    <location>
        <begin position="168"/>
        <end position="177"/>
    </location>
</feature>
<dbReference type="EMBL" id="QNGE01000804">
    <property type="protein sequence ID" value="KAA3679228.1"/>
    <property type="molecule type" value="Genomic_DNA"/>
</dbReference>
<keyword evidence="6 13" id="KW-0418">Kinase</keyword>
<feature type="compositionally biased region" description="Basic and acidic residues" evidence="11">
    <location>
        <begin position="155"/>
        <end position="167"/>
    </location>
</feature>
<dbReference type="EC" id="2.7.11.22" evidence="2"/>
<accession>A0A5J4NVW2</accession>
<keyword evidence="5 10" id="KW-0547">Nucleotide-binding</keyword>
<evidence type="ECO:0000256" key="10">
    <source>
        <dbReference type="PROSITE-ProRule" id="PRU10141"/>
    </source>
</evidence>
<feature type="binding site" evidence="10">
    <location>
        <position position="540"/>
    </location>
    <ligand>
        <name>ATP</name>
        <dbReference type="ChEBI" id="CHEBI:30616"/>
    </ligand>
</feature>
<dbReference type="SMART" id="SM00220">
    <property type="entry name" value="S_TKc"/>
    <property type="match status" value="1"/>
</dbReference>
<dbReference type="FunFam" id="1.10.510.10:FF:000611">
    <property type="entry name" value="CMGC family protein kinase"/>
    <property type="match status" value="1"/>
</dbReference>
<feature type="domain" description="Protein kinase" evidence="12">
    <location>
        <begin position="511"/>
        <end position="795"/>
    </location>
</feature>
<dbReference type="GO" id="GO:0004693">
    <property type="term" value="F:cyclin-dependent protein serine/threonine kinase activity"/>
    <property type="evidence" value="ECO:0007669"/>
    <property type="project" value="UniProtKB-EC"/>
</dbReference>
<dbReference type="PROSITE" id="PS00108">
    <property type="entry name" value="PROTEIN_KINASE_ST"/>
    <property type="match status" value="1"/>
</dbReference>
<reference evidence="13 14" key="1">
    <citation type="journal article" date="2019" name="Gigascience">
        <title>Whole-genome sequence of the oriental lung fluke Paragonimus westermani.</title>
        <authorList>
            <person name="Oey H."/>
            <person name="Zakrzewski M."/>
            <person name="Narain K."/>
            <person name="Devi K.R."/>
            <person name="Agatsuma T."/>
            <person name="Nawaratna S."/>
            <person name="Gobert G.N."/>
            <person name="Jones M.K."/>
            <person name="Ragan M.A."/>
            <person name="McManus D.P."/>
            <person name="Krause L."/>
        </authorList>
    </citation>
    <scope>NUCLEOTIDE SEQUENCE [LARGE SCALE GENOMIC DNA]</scope>
    <source>
        <strain evidence="13 14">IND2009</strain>
    </source>
</reference>
<comment type="similarity">
    <text evidence="1">Belongs to the protein kinase superfamily. CMGC Ser/Thr protein kinase family. CDC2/CDKX subfamily.</text>
</comment>
<dbReference type="PROSITE" id="PS50011">
    <property type="entry name" value="PROTEIN_KINASE_DOM"/>
    <property type="match status" value="1"/>
</dbReference>
<dbReference type="FunFam" id="3.30.200.20:FF:000007">
    <property type="entry name" value="Cyclin-dependent kinase 14, putative"/>
    <property type="match status" value="1"/>
</dbReference>
<evidence type="ECO:0000256" key="3">
    <source>
        <dbReference type="ARBA" id="ARBA00022527"/>
    </source>
</evidence>
<evidence type="ECO:0000256" key="2">
    <source>
        <dbReference type="ARBA" id="ARBA00012425"/>
    </source>
</evidence>
<gene>
    <name evidence="13" type="ORF">DEA37_0001332</name>
</gene>
<keyword evidence="3" id="KW-0723">Serine/threonine-protein kinase</keyword>
<dbReference type="GO" id="GO:0005524">
    <property type="term" value="F:ATP binding"/>
    <property type="evidence" value="ECO:0007669"/>
    <property type="project" value="UniProtKB-UniRule"/>
</dbReference>
<dbReference type="Pfam" id="PF00069">
    <property type="entry name" value="Pkinase"/>
    <property type="match status" value="1"/>
</dbReference>
<dbReference type="InterPro" id="IPR011009">
    <property type="entry name" value="Kinase-like_dom_sf"/>
</dbReference>
<evidence type="ECO:0000256" key="1">
    <source>
        <dbReference type="ARBA" id="ARBA00006485"/>
    </source>
</evidence>
<dbReference type="GO" id="GO:0005634">
    <property type="term" value="C:nucleus"/>
    <property type="evidence" value="ECO:0007669"/>
    <property type="project" value="TreeGrafter"/>
</dbReference>
<evidence type="ECO:0000256" key="6">
    <source>
        <dbReference type="ARBA" id="ARBA00022777"/>
    </source>
</evidence>
<dbReference type="PROSITE" id="PS00107">
    <property type="entry name" value="PROTEIN_KINASE_ATP"/>
    <property type="match status" value="1"/>
</dbReference>
<feature type="compositionally biased region" description="Basic and acidic residues" evidence="11">
    <location>
        <begin position="79"/>
        <end position="89"/>
    </location>
</feature>
<comment type="catalytic activity">
    <reaction evidence="9">
        <text>L-seryl-[protein] + ATP = O-phospho-L-seryl-[protein] + ADP + H(+)</text>
        <dbReference type="Rhea" id="RHEA:17989"/>
        <dbReference type="Rhea" id="RHEA-COMP:9863"/>
        <dbReference type="Rhea" id="RHEA-COMP:11604"/>
        <dbReference type="ChEBI" id="CHEBI:15378"/>
        <dbReference type="ChEBI" id="CHEBI:29999"/>
        <dbReference type="ChEBI" id="CHEBI:30616"/>
        <dbReference type="ChEBI" id="CHEBI:83421"/>
        <dbReference type="ChEBI" id="CHEBI:456216"/>
        <dbReference type="EC" id="2.7.11.22"/>
    </reaction>
</comment>
<dbReference type="InterPro" id="IPR050108">
    <property type="entry name" value="CDK"/>
</dbReference>
<evidence type="ECO:0000256" key="9">
    <source>
        <dbReference type="ARBA" id="ARBA00048367"/>
    </source>
</evidence>
<dbReference type="InterPro" id="IPR008271">
    <property type="entry name" value="Ser/Thr_kinase_AS"/>
</dbReference>
<evidence type="ECO:0000256" key="5">
    <source>
        <dbReference type="ARBA" id="ARBA00022741"/>
    </source>
</evidence>
<name>A0A5J4NVW2_9TREM</name>
<dbReference type="SUPFAM" id="SSF56112">
    <property type="entry name" value="Protein kinase-like (PK-like)"/>
    <property type="match status" value="1"/>
</dbReference>
<sequence>MGLIVRIQDENYYVLCQKQLHLSTSPKPQYVPILPNDALQSSSLRLNSKSNGHPTDQDSTFQPSKNGVPIAQPPGTILKVEKSDLRNDSGHFSPNLEHGPLDSSSAKDNSRYESRPVQSRHSAVSTGTNSPGSEDFRGGSSTSYMSPASSSSITKDSRTEDEVEKLLRNSSPESNLKVNGHLVSNCISSPPVPECPSGSRKCKLGTTCKTDAERRFIDQPLTEEAATQTVDTLQKPSQATSPSVDLSDTSQLAKLTIQPTVVTNGMRETKYEPYDNLPVPITQQTISVSDPLPQTGRVFSANPLQTNALSPSRYSAVTRSSFHSFSSPRWNGLNDSMLQASRMVAGTTIQEEDLETDEHTQSLASTQATVSSKPVTVAGDLPVASKQPFSLPSHLDPNLAAAVAQVSDETGTSAAELVAGLAEVRRRPTDARNRLRRLGQEPIYRFGQTKEVLAESDSLSNHVSNRLSLPANINLPPHLWRRATQFLEEPMSRRERRCSLSEIGFGKLESYAKLDMLGQGTYATVYKGRSLLTETLVALKEIRLEHEEGAPCTAIREVSLLRNLQHANIVTLHDIIHTEKSLTLVFEYVERDLKQYLHECHGIMHPDNVQLFLYQLLRGLDYCHRRRILHRDLKPQNLLITDRGDLKLADFGLARAKSIPIKTYSNEVVTLWYRPPDILLGSTEYSTHIDMWGVGCIFYEMATGWPLFPGSTVDEELTLIFKRLGTPAEATWPGVTDHPEYSKALKYGPYPGEPGGLLHSAPRLSRRAHALLSSLLVFPGALRISATDALKHPYFWESSRLPAQALADLPNASSVFEVPGVRLACDPGRSAPPLNSTRSSGGNCVSSNEYNAGAGNVKSRYPSHLKQKLPAYELVNSFSSQRTLFGKELPTAGVHPTDTNGKPMTHSQPHNGQQHYYPKYQLQIGNQPTLPSVQPPPPPPHQTALSSSVHMNVNNSSRRPLSTAFEAPCFLPHSNASGGGVTHSQMQLVDPSARHYPIVYMNTRPKLHTQGANPAAFVTSGSAAVRQSSTRVRLSPIRNDQKILMQTNSKIAAEAYSPSLAYGIRLILLCTPPTPHRQLSTFLNSA</sequence>
<evidence type="ECO:0000256" key="8">
    <source>
        <dbReference type="ARBA" id="ARBA00047811"/>
    </source>
</evidence>
<feature type="compositionally biased region" description="Polar residues" evidence="11">
    <location>
        <begin position="44"/>
        <end position="65"/>
    </location>
</feature>
<evidence type="ECO:0000256" key="7">
    <source>
        <dbReference type="ARBA" id="ARBA00022840"/>
    </source>
</evidence>
<dbReference type="AlphaFoldDB" id="A0A5J4NVW2"/>
<feature type="region of interest" description="Disordered" evidence="11">
    <location>
        <begin position="44"/>
        <end position="178"/>
    </location>
</feature>
<keyword evidence="14" id="KW-1185">Reference proteome</keyword>
<dbReference type="Gene3D" id="1.10.510.10">
    <property type="entry name" value="Transferase(Phosphotransferase) domain 1"/>
    <property type="match status" value="1"/>
</dbReference>